<evidence type="ECO:0000313" key="1">
    <source>
        <dbReference type="EMBL" id="JAD48830.1"/>
    </source>
</evidence>
<reference evidence="1" key="2">
    <citation type="journal article" date="2015" name="Data Brief">
        <title>Shoot transcriptome of the giant reed, Arundo donax.</title>
        <authorList>
            <person name="Barrero R.A."/>
            <person name="Guerrero F.D."/>
            <person name="Moolhuijzen P."/>
            <person name="Goolsby J.A."/>
            <person name="Tidwell J."/>
            <person name="Bellgard S.E."/>
            <person name="Bellgard M.I."/>
        </authorList>
    </citation>
    <scope>NUCLEOTIDE SEQUENCE</scope>
    <source>
        <tissue evidence="1">Shoot tissue taken approximately 20 cm above the soil surface</tissue>
    </source>
</reference>
<proteinExistence type="predicted"/>
<dbReference type="AlphaFoldDB" id="A0A0A9AIQ3"/>
<organism evidence="1">
    <name type="scientific">Arundo donax</name>
    <name type="common">Giant reed</name>
    <name type="synonym">Donax arundinaceus</name>
    <dbReference type="NCBI Taxonomy" id="35708"/>
    <lineage>
        <taxon>Eukaryota</taxon>
        <taxon>Viridiplantae</taxon>
        <taxon>Streptophyta</taxon>
        <taxon>Embryophyta</taxon>
        <taxon>Tracheophyta</taxon>
        <taxon>Spermatophyta</taxon>
        <taxon>Magnoliopsida</taxon>
        <taxon>Liliopsida</taxon>
        <taxon>Poales</taxon>
        <taxon>Poaceae</taxon>
        <taxon>PACMAD clade</taxon>
        <taxon>Arundinoideae</taxon>
        <taxon>Arundineae</taxon>
        <taxon>Arundo</taxon>
    </lineage>
</organism>
<accession>A0A0A9AIQ3</accession>
<dbReference type="EMBL" id="GBRH01249065">
    <property type="protein sequence ID" value="JAD48830.1"/>
    <property type="molecule type" value="Transcribed_RNA"/>
</dbReference>
<name>A0A0A9AIQ3_ARUDO</name>
<reference evidence="1" key="1">
    <citation type="submission" date="2014-09" db="EMBL/GenBank/DDBJ databases">
        <authorList>
            <person name="Magalhaes I.L.F."/>
            <person name="Oliveira U."/>
            <person name="Santos F.R."/>
            <person name="Vidigal T.H.D.A."/>
            <person name="Brescovit A.D."/>
            <person name="Santos A.J."/>
        </authorList>
    </citation>
    <scope>NUCLEOTIDE SEQUENCE</scope>
    <source>
        <tissue evidence="1">Shoot tissue taken approximately 20 cm above the soil surface</tissue>
    </source>
</reference>
<sequence>MTGHSSLLYGLLFATKC</sequence>
<protein>
    <submittedName>
        <fullName evidence="1">Uncharacterized protein</fullName>
    </submittedName>
</protein>